<dbReference type="EMBL" id="KZ805366">
    <property type="protein sequence ID" value="PVI00880.1"/>
    <property type="molecule type" value="Genomic_DNA"/>
</dbReference>
<evidence type="ECO:0000313" key="2">
    <source>
        <dbReference type="EMBL" id="PVI00880.1"/>
    </source>
</evidence>
<organism evidence="2 3">
    <name type="scientific">Periconia macrospinosa</name>
    <dbReference type="NCBI Taxonomy" id="97972"/>
    <lineage>
        <taxon>Eukaryota</taxon>
        <taxon>Fungi</taxon>
        <taxon>Dikarya</taxon>
        <taxon>Ascomycota</taxon>
        <taxon>Pezizomycotina</taxon>
        <taxon>Dothideomycetes</taxon>
        <taxon>Pleosporomycetidae</taxon>
        <taxon>Pleosporales</taxon>
        <taxon>Massarineae</taxon>
        <taxon>Periconiaceae</taxon>
        <taxon>Periconia</taxon>
    </lineage>
</organism>
<dbReference type="OrthoDB" id="3795368at2759"/>
<gene>
    <name evidence="2" type="ORF">DM02DRAFT_655010</name>
</gene>
<evidence type="ECO:0000313" key="3">
    <source>
        <dbReference type="Proteomes" id="UP000244855"/>
    </source>
</evidence>
<dbReference type="InterPro" id="IPR000719">
    <property type="entry name" value="Prot_kinase_dom"/>
</dbReference>
<dbReference type="Proteomes" id="UP000244855">
    <property type="component" value="Unassembled WGS sequence"/>
</dbReference>
<dbReference type="InterPro" id="IPR011009">
    <property type="entry name" value="Kinase-like_dom_sf"/>
</dbReference>
<dbReference type="GO" id="GO:0004672">
    <property type="term" value="F:protein kinase activity"/>
    <property type="evidence" value="ECO:0007669"/>
    <property type="project" value="InterPro"/>
</dbReference>
<dbReference type="SMART" id="SM00220">
    <property type="entry name" value="S_TKc"/>
    <property type="match status" value="1"/>
</dbReference>
<evidence type="ECO:0000259" key="1">
    <source>
        <dbReference type="PROSITE" id="PS50011"/>
    </source>
</evidence>
<dbReference type="Gene3D" id="1.10.510.10">
    <property type="entry name" value="Transferase(Phosphotransferase) domain 1"/>
    <property type="match status" value="1"/>
</dbReference>
<name>A0A2V1DVM9_9PLEO</name>
<proteinExistence type="predicted"/>
<protein>
    <recommendedName>
        <fullName evidence="1">Protein kinase domain-containing protein</fullName>
    </recommendedName>
</protein>
<reference evidence="2 3" key="1">
    <citation type="journal article" date="2018" name="Sci. Rep.">
        <title>Comparative genomics provides insights into the lifestyle and reveals functional heterogeneity of dark septate endophytic fungi.</title>
        <authorList>
            <person name="Knapp D.G."/>
            <person name="Nemeth J.B."/>
            <person name="Barry K."/>
            <person name="Hainaut M."/>
            <person name="Henrissat B."/>
            <person name="Johnson J."/>
            <person name="Kuo A."/>
            <person name="Lim J.H.P."/>
            <person name="Lipzen A."/>
            <person name="Nolan M."/>
            <person name="Ohm R.A."/>
            <person name="Tamas L."/>
            <person name="Grigoriev I.V."/>
            <person name="Spatafora J.W."/>
            <person name="Nagy L.G."/>
            <person name="Kovacs G.M."/>
        </authorList>
    </citation>
    <scope>NUCLEOTIDE SEQUENCE [LARGE SCALE GENOMIC DNA]</scope>
    <source>
        <strain evidence="2 3">DSE2036</strain>
    </source>
</reference>
<dbReference type="AlphaFoldDB" id="A0A2V1DVM9"/>
<sequence length="357" mass="40082">MPLDSRGVPIPVSRPDFILSTQGKYVPIFLAGQGSSAQVWYAISRKDVAASDASPAKLIGHICAVKVNIFNAIPVVLTKINNHPNDNTAEVMALSKIRDLAQGNMKKRFPQLLEALTGGDCKPTNSPWLAMRVVHGFELTHLLRFANILSCPVPEPLVYHLFVQLMEGLKFLHDNDMAKTDLQAANIMVDIALENAEFPGLCLPNFVLIDFGGYCEKNGVHMPKIERANLYHRIMSAFATNNHTCVNAVEKQVNICKNHDENWHIFVEMLKKYVRPDGLPWNTYIAMITLLDDKDMRVGGKLFEMAKTKRIQIIPSDRKIIEILVKDAVKDSPIKRNGFPSEEEVAKAIKDFRTYMS</sequence>
<feature type="domain" description="Protein kinase" evidence="1">
    <location>
        <begin position="25"/>
        <end position="357"/>
    </location>
</feature>
<accession>A0A2V1DVM9</accession>
<keyword evidence="3" id="KW-1185">Reference proteome</keyword>
<dbReference type="PROSITE" id="PS50011">
    <property type="entry name" value="PROTEIN_KINASE_DOM"/>
    <property type="match status" value="1"/>
</dbReference>
<dbReference type="GO" id="GO:0005524">
    <property type="term" value="F:ATP binding"/>
    <property type="evidence" value="ECO:0007669"/>
    <property type="project" value="InterPro"/>
</dbReference>
<dbReference type="SUPFAM" id="SSF56112">
    <property type="entry name" value="Protein kinase-like (PK-like)"/>
    <property type="match status" value="1"/>
</dbReference>